<proteinExistence type="inferred from homology"/>
<dbReference type="GO" id="GO:0051604">
    <property type="term" value="P:protein maturation"/>
    <property type="evidence" value="ECO:0007669"/>
    <property type="project" value="TreeGrafter"/>
</dbReference>
<reference evidence="3 4" key="1">
    <citation type="journal article" date="2014" name="Nat. Commun.">
        <title>Physiological and genomic features of highly alkaliphilic hydrogen-utilizing Betaproteobacteria from a continental serpentinizing site.</title>
        <authorList>
            <person name="Suzuki S."/>
            <person name="Kuenen J.G."/>
            <person name="Schipper K."/>
            <person name="van der Velde S."/>
            <person name="Ishii S."/>
            <person name="Wu A."/>
            <person name="Sorokin D.Y."/>
            <person name="Tenney A."/>
            <person name="Meng X.Y."/>
            <person name="Morrill P.L."/>
            <person name="Kamagata Y."/>
            <person name="Muyzer G."/>
            <person name="Nealson K.H."/>
        </authorList>
    </citation>
    <scope>NUCLEOTIDE SEQUENCE [LARGE SCALE GENOMIC DNA]</scope>
    <source>
        <strain evidence="3 4">A1</strain>
    </source>
</reference>
<name>A0A060NQX8_9BURK</name>
<evidence type="ECO:0000256" key="2">
    <source>
        <dbReference type="SAM" id="MobiDB-lite"/>
    </source>
</evidence>
<dbReference type="KEGG" id="cbaa:SRAA_2069"/>
<dbReference type="SUPFAM" id="SSF159127">
    <property type="entry name" value="HupF/HypC-like"/>
    <property type="match status" value="1"/>
</dbReference>
<dbReference type="Proteomes" id="UP000067461">
    <property type="component" value="Chromosome"/>
</dbReference>
<dbReference type="GO" id="GO:1902670">
    <property type="term" value="F:carbon dioxide binding"/>
    <property type="evidence" value="ECO:0007669"/>
    <property type="project" value="TreeGrafter"/>
</dbReference>
<dbReference type="PANTHER" id="PTHR35177:SF2">
    <property type="entry name" value="HYDROGENASE MATURATION FACTOR HYBG"/>
    <property type="match status" value="1"/>
</dbReference>
<dbReference type="GO" id="GO:0005506">
    <property type="term" value="F:iron ion binding"/>
    <property type="evidence" value="ECO:0007669"/>
    <property type="project" value="TreeGrafter"/>
</dbReference>
<dbReference type="OrthoDB" id="9806017at2"/>
<protein>
    <submittedName>
        <fullName evidence="3">Hydrogenase maturation factor</fullName>
    </submittedName>
</protein>
<evidence type="ECO:0000313" key="4">
    <source>
        <dbReference type="Proteomes" id="UP000067461"/>
    </source>
</evidence>
<dbReference type="PRINTS" id="PR00445">
    <property type="entry name" value="HUPFHYPC"/>
</dbReference>
<dbReference type="AlphaFoldDB" id="A0A060NQX8"/>
<organism evidence="3 4">
    <name type="scientific">Serpentinimonas raichei</name>
    <dbReference type="NCBI Taxonomy" id="1458425"/>
    <lineage>
        <taxon>Bacteria</taxon>
        <taxon>Pseudomonadati</taxon>
        <taxon>Pseudomonadota</taxon>
        <taxon>Betaproteobacteria</taxon>
        <taxon>Burkholderiales</taxon>
        <taxon>Comamonadaceae</taxon>
        <taxon>Serpentinimonas</taxon>
    </lineage>
</organism>
<evidence type="ECO:0000256" key="1">
    <source>
        <dbReference type="ARBA" id="ARBA00006018"/>
    </source>
</evidence>
<dbReference type="InterPro" id="IPR001109">
    <property type="entry name" value="Hydrogenase_HupF/HypC"/>
</dbReference>
<accession>A0A060NQX8</accession>
<sequence>MCLAIPALLLQRLEHEQGLIELGGIRKSISLALVPEAVVGDYVIVHVGHAIGLLDAEEAQRTLDIFAEIERLQAQEPPRPQSPVPSLRAVPQLDDCTP</sequence>
<dbReference type="Gene3D" id="2.30.30.140">
    <property type="match status" value="1"/>
</dbReference>
<dbReference type="Pfam" id="PF01455">
    <property type="entry name" value="HupF_HypC"/>
    <property type="match status" value="1"/>
</dbReference>
<dbReference type="RefSeq" id="WP_082040032.1">
    <property type="nucleotide sequence ID" value="NZ_AP014568.1"/>
</dbReference>
<keyword evidence="4" id="KW-1185">Reference proteome</keyword>
<dbReference type="NCBIfam" id="TIGR00074">
    <property type="entry name" value="hypC_hupF"/>
    <property type="match status" value="1"/>
</dbReference>
<comment type="similarity">
    <text evidence="1">Belongs to the HupF/HypC family.</text>
</comment>
<dbReference type="HOGENOM" id="CLU_159381_1_0_4"/>
<feature type="region of interest" description="Disordered" evidence="2">
    <location>
        <begin position="74"/>
        <end position="98"/>
    </location>
</feature>
<dbReference type="STRING" id="1458425.SRAA_2069"/>
<dbReference type="EMBL" id="AP014568">
    <property type="protein sequence ID" value="BAO81923.1"/>
    <property type="molecule type" value="Genomic_DNA"/>
</dbReference>
<gene>
    <name evidence="3" type="primary">hypC1</name>
    <name evidence="3" type="ORF">SRAA_2069</name>
</gene>
<dbReference type="PANTHER" id="PTHR35177">
    <property type="entry name" value="HYDROGENASE MATURATION FACTOR HYBG"/>
    <property type="match status" value="1"/>
</dbReference>
<evidence type="ECO:0000313" key="3">
    <source>
        <dbReference type="EMBL" id="BAO81923.1"/>
    </source>
</evidence>